<organism evidence="3 4">
    <name type="scientific">Microlunatus flavus</name>
    <dbReference type="NCBI Taxonomy" id="1036181"/>
    <lineage>
        <taxon>Bacteria</taxon>
        <taxon>Bacillati</taxon>
        <taxon>Actinomycetota</taxon>
        <taxon>Actinomycetes</taxon>
        <taxon>Propionibacteriales</taxon>
        <taxon>Propionibacteriaceae</taxon>
        <taxon>Microlunatus</taxon>
    </lineage>
</organism>
<dbReference type="GO" id="GO:0016787">
    <property type="term" value="F:hydrolase activity"/>
    <property type="evidence" value="ECO:0007669"/>
    <property type="project" value="InterPro"/>
</dbReference>
<dbReference type="InterPro" id="IPR052350">
    <property type="entry name" value="Metallo-dep_Lactonases"/>
</dbReference>
<name>A0A1H9B2C4_9ACTN</name>
<dbReference type="OrthoDB" id="5450317at2"/>
<dbReference type="InterPro" id="IPR032466">
    <property type="entry name" value="Metal_Hydrolase"/>
</dbReference>
<gene>
    <name evidence="3" type="ORF">SAMN05421756_101814</name>
</gene>
<dbReference type="InterPro" id="IPR006680">
    <property type="entry name" value="Amidohydro-rel"/>
</dbReference>
<dbReference type="Pfam" id="PF04909">
    <property type="entry name" value="Amidohydro_2"/>
    <property type="match status" value="1"/>
</dbReference>
<dbReference type="PANTHER" id="PTHR43569:SF2">
    <property type="entry name" value="AMIDOHYDROLASE-RELATED DOMAIN-CONTAINING PROTEIN"/>
    <property type="match status" value="1"/>
</dbReference>
<dbReference type="Proteomes" id="UP000198504">
    <property type="component" value="Unassembled WGS sequence"/>
</dbReference>
<dbReference type="STRING" id="1036181.SAMN05421756_101814"/>
<keyword evidence="4" id="KW-1185">Reference proteome</keyword>
<dbReference type="PANTHER" id="PTHR43569">
    <property type="entry name" value="AMIDOHYDROLASE"/>
    <property type="match status" value="1"/>
</dbReference>
<comment type="similarity">
    <text evidence="1">Belongs to the metallo-dependent hydrolases superfamily.</text>
</comment>
<dbReference type="SUPFAM" id="SSF51556">
    <property type="entry name" value="Metallo-dependent hydrolases"/>
    <property type="match status" value="1"/>
</dbReference>
<reference evidence="4" key="1">
    <citation type="submission" date="2016-10" db="EMBL/GenBank/DDBJ databases">
        <authorList>
            <person name="Varghese N."/>
            <person name="Submissions S."/>
        </authorList>
    </citation>
    <scope>NUCLEOTIDE SEQUENCE [LARGE SCALE GENOMIC DNA]</scope>
    <source>
        <strain evidence="4">CGMCC 4.6856</strain>
    </source>
</reference>
<proteinExistence type="inferred from homology"/>
<evidence type="ECO:0000313" key="3">
    <source>
        <dbReference type="EMBL" id="SEP83009.1"/>
    </source>
</evidence>
<evidence type="ECO:0000259" key="2">
    <source>
        <dbReference type="Pfam" id="PF04909"/>
    </source>
</evidence>
<dbReference type="AlphaFoldDB" id="A0A1H9B2C4"/>
<sequence>MTLPETPGARIVDAHLHLWELGTGDYGWNTPDLGPVHTDFDAEQAGATLASGGVDEAVLVQAADTAGDSERMFAAADEHPWVAGVVAWVPLRDPHAAESLLDRWSATGRLAGIRQLLHDDPDPTRLDAPAVRATLALLAERGLPLDVPDAWPDLWPALLRVLDDLPDLVVVLDHLGKPALDLDAAGRPADPAAFDAWRQGLAEVARHPQAVAKLSGLDAALAAGVEPSAERLRPLVEAALETFGPERLMLGGDWPVSLGHAPYAVVVEAVRGSLAGLGDAERAAVLGGTAARVYRLPPRPEVPMRP</sequence>
<evidence type="ECO:0000256" key="1">
    <source>
        <dbReference type="ARBA" id="ARBA00038310"/>
    </source>
</evidence>
<feature type="domain" description="Amidohydrolase-related" evidence="2">
    <location>
        <begin position="12"/>
        <end position="296"/>
    </location>
</feature>
<accession>A0A1H9B2C4</accession>
<dbReference type="EMBL" id="FOFA01000001">
    <property type="protein sequence ID" value="SEP83009.1"/>
    <property type="molecule type" value="Genomic_DNA"/>
</dbReference>
<dbReference type="Gene3D" id="3.20.20.140">
    <property type="entry name" value="Metal-dependent hydrolases"/>
    <property type="match status" value="1"/>
</dbReference>
<dbReference type="RefSeq" id="WP_091177761.1">
    <property type="nucleotide sequence ID" value="NZ_FOFA01000001.1"/>
</dbReference>
<evidence type="ECO:0000313" key="4">
    <source>
        <dbReference type="Proteomes" id="UP000198504"/>
    </source>
</evidence>
<protein>
    <submittedName>
        <fullName evidence="3">L-fuconolactonase</fullName>
    </submittedName>
</protein>